<dbReference type="RefSeq" id="WP_140604669.1">
    <property type="nucleotide sequence ID" value="NZ_SAWY01000036.1"/>
</dbReference>
<feature type="chain" id="PRO_5021255388" evidence="1">
    <location>
        <begin position="28"/>
        <end position="812"/>
    </location>
</feature>
<dbReference type="OrthoDB" id="6221871at2"/>
<protein>
    <submittedName>
        <fullName evidence="2">Uncharacterized protein</fullName>
    </submittedName>
</protein>
<evidence type="ECO:0000256" key="1">
    <source>
        <dbReference type="SAM" id="SignalP"/>
    </source>
</evidence>
<reference evidence="2 3" key="1">
    <citation type="submission" date="2019-01" db="EMBL/GenBank/DDBJ databases">
        <title>Litorilituus lipolytica sp. nov., isolated from intertidal sand of the Yellow Sea in China.</title>
        <authorList>
            <person name="Liu A."/>
        </authorList>
    </citation>
    <scope>NUCLEOTIDE SEQUENCE [LARGE SCALE GENOMIC DNA]</scope>
    <source>
        <strain evidence="2 3">RZ04</strain>
    </source>
</reference>
<name>A0A502KT05_9GAMM</name>
<dbReference type="AlphaFoldDB" id="A0A502KT05"/>
<feature type="signal peptide" evidence="1">
    <location>
        <begin position="1"/>
        <end position="27"/>
    </location>
</feature>
<sequence>MKQLTTIIFSLAVFLLTACGDSSSEQAKELPIQDPPVVVPPTPPVIVPDPEPEFCANQATVSEHSFDAEYPASDPESTPQETLLTEFVVKETSGFGVTNYPISMVFPLPYGQYFYGSDFHIKNAQGEVIPAQFNVLNRWWSKDKSLRHVQAHFNVNVAAYQLAQSGSGSQKLFLYAGAENVTPTNAVCITEDDRAVNIDNGLVAITLEKAPFTISTPAGKLSSNFFNEQGELDSSFNHENIQIELEEVGFQRTVVKVSSLTRYNSPTSIKHGWALRLYVYANSPLVKVDFQLQNSAINTIYSAPLYFKSHELVLDNAGSVSDAEKIAQQISKQEIESGAAGFIAGENANVFFRNFWQTFPNGLKTTAQGKLHIELWPSWSKQFLHSDYIAGNYYWLDDMKHSYKEIMFDFSKGNEIASLESIAKNFQHPPVAVLPQHYYQHAKATLNLGGYFPLSDIPTELSRLPQYQNADFTEIFFGAAKFGQDNFAIDLYRKIRTGNGGGWAYSNRQFFASGNPKDYYFAQDMAKAEINIRPQWLAGYTHQEHFEQLKPSTNPYGGDTWRKFVNNQSSTLMRDYIEGSQQVANPRDDQHAWFYHIEQAYLMSGNKWLKDWFEFMAQFKQVYLQELDPWPDRSNRGEGQAVNIALAAYRVTGDSSLGNLLNGYTANIHSKYLLAPHNISIGRLDRENPKAAVFQQGYLVKSFIDIYNEFPNQEVTLTLIKNYVDWNFAYSNFNYYRSVIDYEVTQSASGSSMTFVDAAIWYSLHSKENKYAEHAINFVQQGVGGVRAYGNWGPWLGQYEGQLYNYYLQNTP</sequence>
<evidence type="ECO:0000313" key="3">
    <source>
        <dbReference type="Proteomes" id="UP000315303"/>
    </source>
</evidence>
<dbReference type="Proteomes" id="UP000315303">
    <property type="component" value="Unassembled WGS sequence"/>
</dbReference>
<dbReference type="EMBL" id="SAWY01000036">
    <property type="protein sequence ID" value="TPH13305.1"/>
    <property type="molecule type" value="Genomic_DNA"/>
</dbReference>
<evidence type="ECO:0000313" key="2">
    <source>
        <dbReference type="EMBL" id="TPH13305.1"/>
    </source>
</evidence>
<dbReference type="PROSITE" id="PS51257">
    <property type="entry name" value="PROKAR_LIPOPROTEIN"/>
    <property type="match status" value="1"/>
</dbReference>
<keyword evidence="3" id="KW-1185">Reference proteome</keyword>
<accession>A0A502KT05</accession>
<proteinExistence type="predicted"/>
<gene>
    <name evidence="2" type="ORF">EPA86_14015</name>
</gene>
<comment type="caution">
    <text evidence="2">The sequence shown here is derived from an EMBL/GenBank/DDBJ whole genome shotgun (WGS) entry which is preliminary data.</text>
</comment>
<organism evidence="2 3">
    <name type="scientific">Litorilituus lipolyticus</name>
    <dbReference type="NCBI Taxonomy" id="2491017"/>
    <lineage>
        <taxon>Bacteria</taxon>
        <taxon>Pseudomonadati</taxon>
        <taxon>Pseudomonadota</taxon>
        <taxon>Gammaproteobacteria</taxon>
        <taxon>Alteromonadales</taxon>
        <taxon>Colwelliaceae</taxon>
        <taxon>Litorilituus</taxon>
    </lineage>
</organism>
<keyword evidence="1" id="KW-0732">Signal</keyword>